<organism evidence="1 2">
    <name type="scientific">Orchesella cincta</name>
    <name type="common">Springtail</name>
    <name type="synonym">Podura cincta</name>
    <dbReference type="NCBI Taxonomy" id="48709"/>
    <lineage>
        <taxon>Eukaryota</taxon>
        <taxon>Metazoa</taxon>
        <taxon>Ecdysozoa</taxon>
        <taxon>Arthropoda</taxon>
        <taxon>Hexapoda</taxon>
        <taxon>Collembola</taxon>
        <taxon>Entomobryomorpha</taxon>
        <taxon>Entomobryoidea</taxon>
        <taxon>Orchesellidae</taxon>
        <taxon>Orchesellinae</taxon>
        <taxon>Orchesella</taxon>
    </lineage>
</organism>
<accession>A0A1D2MDC5</accession>
<reference evidence="1 2" key="1">
    <citation type="journal article" date="2016" name="Genome Biol. Evol.">
        <title>Gene Family Evolution Reflects Adaptation to Soil Environmental Stressors in the Genome of the Collembolan Orchesella cincta.</title>
        <authorList>
            <person name="Faddeeva-Vakhrusheva A."/>
            <person name="Derks M.F."/>
            <person name="Anvar S.Y."/>
            <person name="Agamennone V."/>
            <person name="Suring W."/>
            <person name="Smit S."/>
            <person name="van Straalen N.M."/>
            <person name="Roelofs D."/>
        </authorList>
    </citation>
    <scope>NUCLEOTIDE SEQUENCE [LARGE SCALE GENOMIC DNA]</scope>
    <source>
        <tissue evidence="1">Mixed pool</tissue>
    </source>
</reference>
<dbReference type="AlphaFoldDB" id="A0A1D2MDC5"/>
<dbReference type="SUPFAM" id="SSF50814">
    <property type="entry name" value="Lipocalins"/>
    <property type="match status" value="1"/>
</dbReference>
<sequence length="214" mass="24632">LLAGVVAISVSSSLPSKFGETKSPYGSCKTFQSYTPVHFFDLNRFTHPRIWYVREIYYLSNEANVSSQSLACYSISMVESWAPSVVNLFWRYQVHSLGQRFEDVMNYTIKSDLFPLESVWAEVVSKDPIVLKEPYTPMIWVQTDYDNWAIAYDCRSFGTSDDEGYSLESMVLYTKDPYYNDNKTLDILSILIANYGFSAQNMRVVNHTNCNPPY</sequence>
<feature type="non-terminal residue" evidence="1">
    <location>
        <position position="1"/>
    </location>
</feature>
<dbReference type="OrthoDB" id="9923952at2759"/>
<evidence type="ECO:0000313" key="2">
    <source>
        <dbReference type="Proteomes" id="UP000094527"/>
    </source>
</evidence>
<keyword evidence="2" id="KW-1185">Reference proteome</keyword>
<dbReference type="Gene3D" id="2.40.128.20">
    <property type="match status" value="1"/>
</dbReference>
<dbReference type="Proteomes" id="UP000094527">
    <property type="component" value="Unassembled WGS sequence"/>
</dbReference>
<name>A0A1D2MDC5_ORCCI</name>
<dbReference type="InterPro" id="IPR012674">
    <property type="entry name" value="Calycin"/>
</dbReference>
<dbReference type="EMBL" id="LJIJ01001758">
    <property type="protein sequence ID" value="ODM90891.1"/>
    <property type="molecule type" value="Genomic_DNA"/>
</dbReference>
<protein>
    <recommendedName>
        <fullName evidence="3">Apolipoprotein D</fullName>
    </recommendedName>
</protein>
<gene>
    <name evidence="1" type="ORF">Ocin01_15792</name>
</gene>
<comment type="caution">
    <text evidence="1">The sequence shown here is derived from an EMBL/GenBank/DDBJ whole genome shotgun (WGS) entry which is preliminary data.</text>
</comment>
<evidence type="ECO:0000313" key="1">
    <source>
        <dbReference type="EMBL" id="ODM90891.1"/>
    </source>
</evidence>
<proteinExistence type="predicted"/>
<evidence type="ECO:0008006" key="3">
    <source>
        <dbReference type="Google" id="ProtNLM"/>
    </source>
</evidence>